<dbReference type="EMBL" id="PIOC01000032">
    <property type="protein sequence ID" value="RDW15807.1"/>
    <property type="molecule type" value="Genomic_DNA"/>
</dbReference>
<dbReference type="InterPro" id="IPR025495">
    <property type="entry name" value="DUF4386"/>
</dbReference>
<feature type="transmembrane region" description="Helical" evidence="1">
    <location>
        <begin position="15"/>
        <end position="36"/>
    </location>
</feature>
<reference evidence="3" key="1">
    <citation type="submission" date="2017-11" db="EMBL/GenBank/DDBJ databases">
        <authorList>
            <person name="Zhu W."/>
        </authorList>
    </citation>
    <scope>NUCLEOTIDE SEQUENCE [LARGE SCALE GENOMIC DNA]</scope>
    <source>
        <strain evidence="3">CAU 1183</strain>
    </source>
</reference>
<keyword evidence="3" id="KW-1185">Reference proteome</keyword>
<evidence type="ECO:0000256" key="1">
    <source>
        <dbReference type="SAM" id="Phobius"/>
    </source>
</evidence>
<evidence type="ECO:0000313" key="2">
    <source>
        <dbReference type="EMBL" id="RDW15807.1"/>
    </source>
</evidence>
<organism evidence="2 3">
    <name type="scientific">Oceanobacillus arenosus</name>
    <dbReference type="NCBI Taxonomy" id="1229153"/>
    <lineage>
        <taxon>Bacteria</taxon>
        <taxon>Bacillati</taxon>
        <taxon>Bacillota</taxon>
        <taxon>Bacilli</taxon>
        <taxon>Bacillales</taxon>
        <taxon>Bacillaceae</taxon>
        <taxon>Oceanobacillus</taxon>
    </lineage>
</organism>
<dbReference type="RefSeq" id="WP_115774861.1">
    <property type="nucleotide sequence ID" value="NZ_PIOC01000032.1"/>
</dbReference>
<keyword evidence="1" id="KW-0472">Membrane</keyword>
<keyword evidence="1" id="KW-1133">Transmembrane helix</keyword>
<dbReference type="Pfam" id="PF14329">
    <property type="entry name" value="DUF4386"/>
    <property type="match status" value="1"/>
</dbReference>
<protein>
    <submittedName>
        <fullName evidence="2">DUF4386 domain-containing protein</fullName>
    </submittedName>
</protein>
<dbReference type="OrthoDB" id="7060422at2"/>
<dbReference type="AlphaFoldDB" id="A0A3D8PJZ0"/>
<keyword evidence="1" id="KW-0812">Transmembrane</keyword>
<feature type="transmembrane region" description="Helical" evidence="1">
    <location>
        <begin position="150"/>
        <end position="171"/>
    </location>
</feature>
<proteinExistence type="predicted"/>
<feature type="transmembrane region" description="Helical" evidence="1">
    <location>
        <begin position="64"/>
        <end position="85"/>
    </location>
</feature>
<sequence length="242" mass="26915">MTITETEQSDRRKTAFIIGVSLIIMAIVSGFSYAFVHESLVVQSDPSTTYQNIMASRNLFKAEIFGWLIILISDIVVAWAIYIFLAPINKSLALLSGWLRLIYSAILGIAILNLIFVLVLSSSNVIDYLSLLETEQVQALMMMSLEGFELIWSIGIVIFGGHLLVVGYVALKSNTIPKIISILLLLASIGYIVIHLSETFLPQYDSFIAILNFIFILPMIVGELGFGIWLLIRGEESRPLLP</sequence>
<comment type="caution">
    <text evidence="2">The sequence shown here is derived from an EMBL/GenBank/DDBJ whole genome shotgun (WGS) entry which is preliminary data.</text>
</comment>
<name>A0A3D8PJZ0_9BACI</name>
<dbReference type="Proteomes" id="UP000257143">
    <property type="component" value="Unassembled WGS sequence"/>
</dbReference>
<gene>
    <name evidence="2" type="ORF">CWR48_18955</name>
</gene>
<feature type="transmembrane region" description="Helical" evidence="1">
    <location>
        <begin position="207"/>
        <end position="232"/>
    </location>
</feature>
<feature type="transmembrane region" description="Helical" evidence="1">
    <location>
        <begin position="97"/>
        <end position="120"/>
    </location>
</feature>
<accession>A0A3D8PJZ0</accession>
<feature type="transmembrane region" description="Helical" evidence="1">
    <location>
        <begin position="183"/>
        <end position="201"/>
    </location>
</feature>
<evidence type="ECO:0000313" key="3">
    <source>
        <dbReference type="Proteomes" id="UP000257143"/>
    </source>
</evidence>